<dbReference type="PROSITE" id="PS51737">
    <property type="entry name" value="RECOMBINASE_DNA_BIND"/>
    <property type="match status" value="1"/>
</dbReference>
<dbReference type="HOGENOM" id="CLU_509703_0_0_0"/>
<keyword evidence="10" id="KW-1185">Reference proteome</keyword>
<sequence length="524" mass="59490">MGNGRRAAIYARVSSEQQERDGTSLDTQLAACRQYAAAHGYEVVAEYREVFTGVNLWDRRELTALREAMRRKEFDVVIAYAIDRLSRDPVHLGVILSEADHHGAAVEFVTEPLDNSPEGQLIRFVRGYAAKVEHEKFRERAMRGRRARAETGKLIHGPRPLYGYQWADADKTRLVVNPETAPIVQRIFREAAEGRPLRAIARGLTDDGIPTPTGKPTWSMTTVSKILKHPHYTGDARAWTWQSRNGYVRNHEAGLPLPEGTVPPLVDRATFELVQEQFARNQARAARNNRNPEAALLRGGYVRCGYCGRAMHVHKNSGKPAYRCNGREYRRGSCPMPVIAAHVLDAAVWERVEAILTRPEIVAEELARLQTDDPTAADLAAVDRLLQQVDRQRANLTQAIGLTDDPDAVAALMAELERVAARRRQLEAEREGILHRREAWEAARANLADLMSWCERVAERLGELTYEQRRLALDALGISVQVYRASDPDYPRYVITAKLPLDEVVFPSRVHYWPRSRWRRPRRR</sequence>
<reference evidence="10" key="1">
    <citation type="submission" date="2009-11" db="EMBL/GenBank/DDBJ databases">
        <title>The complete chromosome 1 of Sphaerobacter thermophilus DSM 20745.</title>
        <authorList>
            <person name="Lucas S."/>
            <person name="Copeland A."/>
            <person name="Lapidus A."/>
            <person name="Glavina del Rio T."/>
            <person name="Dalin E."/>
            <person name="Tice H."/>
            <person name="Bruce D."/>
            <person name="Goodwin L."/>
            <person name="Pitluck S."/>
            <person name="Kyrpides N."/>
            <person name="Mavromatis K."/>
            <person name="Ivanova N."/>
            <person name="Mikhailova N."/>
            <person name="LaButti K.M."/>
            <person name="Clum A."/>
            <person name="Sun H.I."/>
            <person name="Brettin T."/>
            <person name="Detter J.C."/>
            <person name="Han C."/>
            <person name="Larimer F."/>
            <person name="Land M."/>
            <person name="Hauser L."/>
            <person name="Markowitz V."/>
            <person name="Cheng J.F."/>
            <person name="Hugenholtz P."/>
            <person name="Woyke T."/>
            <person name="Wu D."/>
            <person name="Steenblock K."/>
            <person name="Schneider S."/>
            <person name="Pukall R."/>
            <person name="Goeker M."/>
            <person name="Klenk H.P."/>
            <person name="Eisen J.A."/>
        </authorList>
    </citation>
    <scope>NUCLEOTIDE SEQUENCE [LARGE SCALE GENOMIC DNA]</scope>
    <source>
        <strain evidence="10">ATCC 49802 / DSM 20745 / S 6022</strain>
    </source>
</reference>
<evidence type="ECO:0000256" key="1">
    <source>
        <dbReference type="ARBA" id="ARBA00022908"/>
    </source>
</evidence>
<dbReference type="InterPro" id="IPR038109">
    <property type="entry name" value="DNA_bind_recomb_sf"/>
</dbReference>
<dbReference type="eggNOG" id="COG1961">
    <property type="taxonomic scope" value="Bacteria"/>
</dbReference>
<dbReference type="InterPro" id="IPR011109">
    <property type="entry name" value="DNA_bind_recombinase_dom"/>
</dbReference>
<dbReference type="GO" id="GO:0003677">
    <property type="term" value="F:DNA binding"/>
    <property type="evidence" value="ECO:0007669"/>
    <property type="project" value="UniProtKB-KW"/>
</dbReference>
<dbReference type="EMBL" id="CP001823">
    <property type="protein sequence ID" value="ACZ39651.1"/>
    <property type="molecule type" value="Genomic_DNA"/>
</dbReference>
<keyword evidence="1" id="KW-0229">DNA integration</keyword>
<gene>
    <name evidence="9" type="ordered locus">Sthe_2229</name>
</gene>
<dbReference type="SUPFAM" id="SSF53041">
    <property type="entry name" value="Resolvase-like"/>
    <property type="match status" value="1"/>
</dbReference>
<keyword evidence="6" id="KW-0175">Coiled coil</keyword>
<dbReference type="PANTHER" id="PTHR30461:SF23">
    <property type="entry name" value="DNA RECOMBINASE-RELATED"/>
    <property type="match status" value="1"/>
</dbReference>
<dbReference type="GO" id="GO:0000150">
    <property type="term" value="F:DNA strand exchange activity"/>
    <property type="evidence" value="ECO:0007669"/>
    <property type="project" value="InterPro"/>
</dbReference>
<dbReference type="InterPro" id="IPR036162">
    <property type="entry name" value="Resolvase-like_N_sf"/>
</dbReference>
<evidence type="ECO:0000313" key="10">
    <source>
        <dbReference type="Proteomes" id="UP000002027"/>
    </source>
</evidence>
<dbReference type="PROSITE" id="PS00397">
    <property type="entry name" value="RECOMBINASES_1"/>
    <property type="match status" value="1"/>
</dbReference>
<organism evidence="9 10">
    <name type="scientific">Sphaerobacter thermophilus (strain ATCC 49802 / DSM 20745 / KCCM 41009 / NCIMB 13125 / S 6022)</name>
    <dbReference type="NCBI Taxonomy" id="479434"/>
    <lineage>
        <taxon>Bacteria</taxon>
        <taxon>Pseudomonadati</taxon>
        <taxon>Thermomicrobiota</taxon>
        <taxon>Thermomicrobia</taxon>
        <taxon>Sphaerobacterales</taxon>
        <taxon>Sphaerobacterineae</taxon>
        <taxon>Sphaerobacteraceae</taxon>
        <taxon>Sphaerobacter</taxon>
    </lineage>
</organism>
<keyword evidence="2" id="KW-0238">DNA-binding</keyword>
<evidence type="ECO:0000256" key="6">
    <source>
        <dbReference type="SAM" id="Coils"/>
    </source>
</evidence>
<dbReference type="InterPro" id="IPR025827">
    <property type="entry name" value="Zn_ribbon_recom_dom"/>
</dbReference>
<evidence type="ECO:0000256" key="5">
    <source>
        <dbReference type="PROSITE-ProRule" id="PRU10137"/>
    </source>
</evidence>
<dbReference type="Gene3D" id="3.90.1750.20">
    <property type="entry name" value="Putative Large Serine Recombinase, Chain B, Domain 2"/>
    <property type="match status" value="1"/>
</dbReference>
<dbReference type="InterPro" id="IPR006118">
    <property type="entry name" value="Recombinase_CS"/>
</dbReference>
<dbReference type="SMART" id="SM00857">
    <property type="entry name" value="Resolvase"/>
    <property type="match status" value="1"/>
</dbReference>
<dbReference type="GO" id="GO:0015074">
    <property type="term" value="P:DNA integration"/>
    <property type="evidence" value="ECO:0007669"/>
    <property type="project" value="UniProtKB-KW"/>
</dbReference>
<evidence type="ECO:0000259" key="8">
    <source>
        <dbReference type="PROSITE" id="PS51737"/>
    </source>
</evidence>
<proteinExistence type="predicted"/>
<dbReference type="InParanoid" id="D1C6M6"/>
<reference evidence="9 10" key="2">
    <citation type="journal article" date="2010" name="Stand. Genomic Sci.">
        <title>Complete genome sequence of Desulfohalobium retbaense type strain (HR(100)).</title>
        <authorList>
            <person name="Spring S."/>
            <person name="Nolan M."/>
            <person name="Lapidus A."/>
            <person name="Glavina Del Rio T."/>
            <person name="Copeland A."/>
            <person name="Tice H."/>
            <person name="Cheng J.F."/>
            <person name="Lucas S."/>
            <person name="Land M."/>
            <person name="Chen F."/>
            <person name="Bruce D."/>
            <person name="Goodwin L."/>
            <person name="Pitluck S."/>
            <person name="Ivanova N."/>
            <person name="Mavromatis K."/>
            <person name="Mikhailova N."/>
            <person name="Pati A."/>
            <person name="Chen A."/>
            <person name="Palaniappan K."/>
            <person name="Hauser L."/>
            <person name="Chang Y.J."/>
            <person name="Jeffries C.D."/>
            <person name="Munk C."/>
            <person name="Kiss H."/>
            <person name="Chain P."/>
            <person name="Han C."/>
            <person name="Brettin T."/>
            <person name="Detter J.C."/>
            <person name="Schuler E."/>
            <person name="Goker M."/>
            <person name="Rohde M."/>
            <person name="Bristow J."/>
            <person name="Eisen J.A."/>
            <person name="Markowitz V."/>
            <person name="Hugenholtz P."/>
            <person name="Kyrpides N.C."/>
            <person name="Klenk H.P."/>
        </authorList>
    </citation>
    <scope>NUCLEOTIDE SEQUENCE [LARGE SCALE GENOMIC DNA]</scope>
    <source>
        <strain evidence="10">ATCC 49802 / DSM 20745 / S 6022</strain>
    </source>
</reference>
<dbReference type="Pfam" id="PF07508">
    <property type="entry name" value="Recombinase"/>
    <property type="match status" value="1"/>
</dbReference>
<dbReference type="InterPro" id="IPR050639">
    <property type="entry name" value="SSR_resolvase"/>
</dbReference>
<feature type="domain" description="Recombinase" evidence="8">
    <location>
        <begin position="161"/>
        <end position="284"/>
    </location>
</feature>
<evidence type="ECO:0000256" key="2">
    <source>
        <dbReference type="ARBA" id="ARBA00023125"/>
    </source>
</evidence>
<evidence type="ECO:0000313" key="9">
    <source>
        <dbReference type="EMBL" id="ACZ39651.1"/>
    </source>
</evidence>
<dbReference type="PANTHER" id="PTHR30461">
    <property type="entry name" value="DNA-INVERTASE FROM LAMBDOID PROPHAGE"/>
    <property type="match status" value="1"/>
</dbReference>
<feature type="active site" description="O-(5'-phospho-DNA)-serine intermediate" evidence="4 5">
    <location>
        <position position="14"/>
    </location>
</feature>
<evidence type="ECO:0000256" key="4">
    <source>
        <dbReference type="PIRSR" id="PIRSR606118-50"/>
    </source>
</evidence>
<dbReference type="Pfam" id="PF00239">
    <property type="entry name" value="Resolvase"/>
    <property type="match status" value="1"/>
</dbReference>
<feature type="coiled-coil region" evidence="6">
    <location>
        <begin position="379"/>
        <end position="443"/>
    </location>
</feature>
<accession>D1C6M6</accession>
<feature type="domain" description="Resolvase/invertase-type recombinase catalytic" evidence="7">
    <location>
        <begin position="6"/>
        <end position="152"/>
    </location>
</feature>
<dbReference type="Proteomes" id="UP000002027">
    <property type="component" value="Chromosome 1"/>
</dbReference>
<dbReference type="OrthoDB" id="165235at2"/>
<dbReference type="AlphaFoldDB" id="D1C6M6"/>
<dbReference type="KEGG" id="sti:Sthe_2229"/>
<name>D1C6M6_SPHTD</name>
<dbReference type="Gene3D" id="3.40.50.1390">
    <property type="entry name" value="Resolvase, N-terminal catalytic domain"/>
    <property type="match status" value="1"/>
</dbReference>
<keyword evidence="3" id="KW-0233">DNA recombination</keyword>
<evidence type="ECO:0000259" key="7">
    <source>
        <dbReference type="PROSITE" id="PS51736"/>
    </source>
</evidence>
<dbReference type="InterPro" id="IPR006119">
    <property type="entry name" value="Resolv_N"/>
</dbReference>
<evidence type="ECO:0000256" key="3">
    <source>
        <dbReference type="ARBA" id="ARBA00023172"/>
    </source>
</evidence>
<dbReference type="CDD" id="cd00338">
    <property type="entry name" value="Ser_Recombinase"/>
    <property type="match status" value="1"/>
</dbReference>
<protein>
    <submittedName>
        <fullName evidence="9">Resolvase domain protein</fullName>
    </submittedName>
</protein>
<dbReference type="Pfam" id="PF13408">
    <property type="entry name" value="Zn_ribbon_recom"/>
    <property type="match status" value="1"/>
</dbReference>
<dbReference type="PROSITE" id="PS51736">
    <property type="entry name" value="RECOMBINASES_3"/>
    <property type="match status" value="1"/>
</dbReference>
<dbReference type="RefSeq" id="WP_012872696.1">
    <property type="nucleotide sequence ID" value="NC_013523.1"/>
</dbReference>